<comment type="caution">
    <text evidence="2">The sequence shown here is derived from an EMBL/GenBank/DDBJ whole genome shotgun (WGS) entry which is preliminary data.</text>
</comment>
<name>A0ABS4R0A5_9HYPH</name>
<dbReference type="EMBL" id="JAGILA010000003">
    <property type="protein sequence ID" value="MBP2236320.1"/>
    <property type="molecule type" value="Genomic_DNA"/>
</dbReference>
<dbReference type="RefSeq" id="WP_028002653.1">
    <property type="nucleotide sequence ID" value="NZ_JAGILA010000003.1"/>
</dbReference>
<dbReference type="InterPro" id="IPR011600">
    <property type="entry name" value="Pept_C14_caspase"/>
</dbReference>
<dbReference type="InterPro" id="IPR029030">
    <property type="entry name" value="Caspase-like_dom_sf"/>
</dbReference>
<evidence type="ECO:0000313" key="3">
    <source>
        <dbReference type="Proteomes" id="UP000730739"/>
    </source>
</evidence>
<sequence length="310" mass="33751">MTCHCIAIGIDAYKSPAWKLGACAADAIRFADWAIGSGGVDPSNLRMMVAPPGGAPAKVDLPDSGVRVANVAPTRKAIMALLLTEIRKRNWGASDRLYFYFAGHGCSHEWARGQRPEPVLFPLDVKELPIDSNLLLGFEDILSPLRAYGPRNQLIFIDACRDFALADYASTAGASVGRYLRPVLDDAGCAQNILYATAPGERSLELGSGYGVFATALLEGLNGHPAALQRLAGQTDYQLTFARLAAYVRKMVETRIRRFLLDTPYRYVQAPEIDPDARQPEFEIATIDAARVPPQPLHVRVTPGDKINEG</sequence>
<keyword evidence="3" id="KW-1185">Reference proteome</keyword>
<protein>
    <submittedName>
        <fullName evidence="2">Caspase-like protein</fullName>
    </submittedName>
</protein>
<proteinExistence type="predicted"/>
<organism evidence="2 3">
    <name type="scientific">Sinorhizobium kostiense</name>
    <dbReference type="NCBI Taxonomy" id="76747"/>
    <lineage>
        <taxon>Bacteria</taxon>
        <taxon>Pseudomonadati</taxon>
        <taxon>Pseudomonadota</taxon>
        <taxon>Alphaproteobacteria</taxon>
        <taxon>Hyphomicrobiales</taxon>
        <taxon>Rhizobiaceae</taxon>
        <taxon>Sinorhizobium/Ensifer group</taxon>
        <taxon>Sinorhizobium</taxon>
    </lineage>
</organism>
<dbReference type="SUPFAM" id="SSF52129">
    <property type="entry name" value="Caspase-like"/>
    <property type="match status" value="1"/>
</dbReference>
<dbReference type="Proteomes" id="UP000730739">
    <property type="component" value="Unassembled WGS sequence"/>
</dbReference>
<dbReference type="Pfam" id="PF00656">
    <property type="entry name" value="Peptidase_C14"/>
    <property type="match status" value="1"/>
</dbReference>
<accession>A0ABS4R0A5</accession>
<dbReference type="Gene3D" id="3.40.50.1460">
    <property type="match status" value="1"/>
</dbReference>
<feature type="domain" description="Peptidase C14 caspase" evidence="1">
    <location>
        <begin position="4"/>
        <end position="273"/>
    </location>
</feature>
<evidence type="ECO:0000259" key="1">
    <source>
        <dbReference type="Pfam" id="PF00656"/>
    </source>
</evidence>
<evidence type="ECO:0000313" key="2">
    <source>
        <dbReference type="EMBL" id="MBP2236320.1"/>
    </source>
</evidence>
<gene>
    <name evidence="2" type="ORF">J2Z31_002834</name>
</gene>
<reference evidence="2 3" key="1">
    <citation type="submission" date="2021-03" db="EMBL/GenBank/DDBJ databases">
        <title>Genomic Encyclopedia of Type Strains, Phase IV (KMG-IV): sequencing the most valuable type-strain genomes for metagenomic binning, comparative biology and taxonomic classification.</title>
        <authorList>
            <person name="Goeker M."/>
        </authorList>
    </citation>
    <scope>NUCLEOTIDE SEQUENCE [LARGE SCALE GENOMIC DNA]</scope>
    <source>
        <strain evidence="2 3">DSM 13372</strain>
    </source>
</reference>